<evidence type="ECO:0000313" key="1">
    <source>
        <dbReference type="EMBL" id="QEN04222.1"/>
    </source>
</evidence>
<accession>A0A5C1QDE0</accession>
<evidence type="ECO:0000313" key="2">
    <source>
        <dbReference type="Proteomes" id="UP000323824"/>
    </source>
</evidence>
<protein>
    <submittedName>
        <fullName evidence="1">Uncharacterized protein</fullName>
    </submittedName>
</protein>
<name>A0A5C1QDE0_9SPIO</name>
<organism evidence="1 2">
    <name type="scientific">Thiospirochaeta perfilievii</name>
    <dbReference type="NCBI Taxonomy" id="252967"/>
    <lineage>
        <taxon>Bacteria</taxon>
        <taxon>Pseudomonadati</taxon>
        <taxon>Spirochaetota</taxon>
        <taxon>Spirochaetia</taxon>
        <taxon>Spirochaetales</taxon>
        <taxon>Spirochaetaceae</taxon>
        <taxon>Thiospirochaeta</taxon>
    </lineage>
</organism>
<keyword evidence="2" id="KW-1185">Reference proteome</keyword>
<reference evidence="1 2" key="1">
    <citation type="submission" date="2019-02" db="EMBL/GenBank/DDBJ databases">
        <authorList>
            <person name="Fomenkov A."/>
            <person name="Dubinina G."/>
            <person name="Grabovich M."/>
            <person name="Vincze T."/>
            <person name="Roberts R.J."/>
        </authorList>
    </citation>
    <scope>NUCLEOTIDE SEQUENCE [LARGE SCALE GENOMIC DNA]</scope>
    <source>
        <strain evidence="1 2">P</strain>
    </source>
</reference>
<reference evidence="1 2" key="2">
    <citation type="submission" date="2019-09" db="EMBL/GenBank/DDBJ databases">
        <title>Complete Genome Sequence and Methylome Analysis of free living Spirochaetas.</title>
        <authorList>
            <person name="Leshcheva N."/>
            <person name="Mikheeva N."/>
        </authorList>
    </citation>
    <scope>NUCLEOTIDE SEQUENCE [LARGE SCALE GENOMIC DNA]</scope>
    <source>
        <strain evidence="1 2">P</strain>
    </source>
</reference>
<gene>
    <name evidence="1" type="ORF">EW093_05715</name>
</gene>
<dbReference type="RefSeq" id="WP_149567470.1">
    <property type="nucleotide sequence ID" value="NZ_CP035807.1"/>
</dbReference>
<dbReference type="AlphaFoldDB" id="A0A5C1QDE0"/>
<dbReference type="Proteomes" id="UP000323824">
    <property type="component" value="Chromosome"/>
</dbReference>
<proteinExistence type="predicted"/>
<sequence>MRGLIIVILINIGLFAYSQSIIDYKPLYPVINLLPLASNESCFIFINKEKKLVFETQISNIIKSSQLNLDRITLEKLINIEAPFYSPSTNANYCMIRTWGRKDYKDAWYILNYDKQEKIFTFNKYFETGFGGVQSPPIMRDSESNYTFFYEIEYDPFKSNEGTTFELKLSKKGSVSETIIKGQGAPSYNYIGNDLFL</sequence>
<dbReference type="EMBL" id="CP035807">
    <property type="protein sequence ID" value="QEN04222.1"/>
    <property type="molecule type" value="Genomic_DNA"/>
</dbReference>
<dbReference type="KEGG" id="sper:EW093_05715"/>